<name>A0AAE8MC80_9HYPO</name>
<proteinExistence type="predicted"/>
<reference evidence="1" key="1">
    <citation type="submission" date="2018-03" db="EMBL/GenBank/DDBJ databases">
        <authorList>
            <person name="Guldener U."/>
        </authorList>
    </citation>
    <scope>NUCLEOTIDE SEQUENCE</scope>
</reference>
<gene>
    <name evidence="1" type="ORF">FTOL_08116</name>
</gene>
<protein>
    <submittedName>
        <fullName evidence="1">Uncharacterized protein</fullName>
    </submittedName>
</protein>
<evidence type="ECO:0000313" key="1">
    <source>
        <dbReference type="EMBL" id="SPJ79725.1"/>
    </source>
</evidence>
<accession>A0AAE8MC80</accession>
<evidence type="ECO:0000313" key="2">
    <source>
        <dbReference type="Proteomes" id="UP001187734"/>
    </source>
</evidence>
<organism evidence="1 2">
    <name type="scientific">Fusarium torulosum</name>
    <dbReference type="NCBI Taxonomy" id="33205"/>
    <lineage>
        <taxon>Eukaryota</taxon>
        <taxon>Fungi</taxon>
        <taxon>Dikarya</taxon>
        <taxon>Ascomycota</taxon>
        <taxon>Pezizomycotina</taxon>
        <taxon>Sordariomycetes</taxon>
        <taxon>Hypocreomycetidae</taxon>
        <taxon>Hypocreales</taxon>
        <taxon>Nectriaceae</taxon>
        <taxon>Fusarium</taxon>
    </lineage>
</organism>
<sequence>MLQSLTGLEQPGPHCISKELTLLPSRRDLLKMAYLRSGVLIPPVICIVSLSGNNAVFQVSMAKWYLIEYVWDTEAGQLAQFAGCPYEEYMLYVSPIYDGFMSVRSTSWLPAVRFSLTDLPANQI</sequence>
<keyword evidence="2" id="KW-1185">Reference proteome</keyword>
<dbReference type="AlphaFoldDB" id="A0AAE8MC80"/>
<dbReference type="Proteomes" id="UP001187734">
    <property type="component" value="Unassembled WGS sequence"/>
</dbReference>
<dbReference type="EMBL" id="ONZP01000277">
    <property type="protein sequence ID" value="SPJ79725.1"/>
    <property type="molecule type" value="Genomic_DNA"/>
</dbReference>
<comment type="caution">
    <text evidence="1">The sequence shown here is derived from an EMBL/GenBank/DDBJ whole genome shotgun (WGS) entry which is preliminary data.</text>
</comment>